<name>A0A4V6MW10_9APHY</name>
<dbReference type="AlphaFoldDB" id="A0A4V6MW10"/>
<protein>
    <submittedName>
        <fullName evidence="2">Uncharacterized protein</fullName>
    </submittedName>
</protein>
<accession>A0A4V6MW10</accession>
<keyword evidence="1" id="KW-0472">Membrane</keyword>
<dbReference type="EMBL" id="ML143399">
    <property type="protein sequence ID" value="TBU31503.1"/>
    <property type="molecule type" value="Genomic_DNA"/>
</dbReference>
<dbReference type="Proteomes" id="UP000292957">
    <property type="component" value="Unassembled WGS sequence"/>
</dbReference>
<reference evidence="2" key="1">
    <citation type="submission" date="2019-01" db="EMBL/GenBank/DDBJ databases">
        <title>Draft genome sequences of three monokaryotic isolates of the white-rot basidiomycete fungus Dichomitus squalens.</title>
        <authorList>
            <consortium name="DOE Joint Genome Institute"/>
            <person name="Lopez S.C."/>
            <person name="Andreopoulos B."/>
            <person name="Pangilinan J."/>
            <person name="Lipzen A."/>
            <person name="Riley R."/>
            <person name="Ahrendt S."/>
            <person name="Ng V."/>
            <person name="Barry K."/>
            <person name="Daum C."/>
            <person name="Grigoriev I.V."/>
            <person name="Hilden K.S."/>
            <person name="Makela M.R."/>
            <person name="de Vries R.P."/>
        </authorList>
    </citation>
    <scope>NUCLEOTIDE SEQUENCE [LARGE SCALE GENOMIC DNA]</scope>
    <source>
        <strain evidence="2">OM18370.1</strain>
    </source>
</reference>
<keyword evidence="1" id="KW-0812">Transmembrane</keyword>
<evidence type="ECO:0000256" key="1">
    <source>
        <dbReference type="SAM" id="Phobius"/>
    </source>
</evidence>
<proteinExistence type="predicted"/>
<sequence length="61" mass="7104">MLIILNRRSLGRFMVYISIIIFCLIQMSQHLYHSCMKNSEPTPISECLDSKTHEGRRGMCT</sequence>
<evidence type="ECO:0000313" key="2">
    <source>
        <dbReference type="EMBL" id="TBU31503.1"/>
    </source>
</evidence>
<feature type="transmembrane region" description="Helical" evidence="1">
    <location>
        <begin position="12"/>
        <end position="32"/>
    </location>
</feature>
<keyword evidence="1" id="KW-1133">Transmembrane helix</keyword>
<organism evidence="2">
    <name type="scientific">Dichomitus squalens</name>
    <dbReference type="NCBI Taxonomy" id="114155"/>
    <lineage>
        <taxon>Eukaryota</taxon>
        <taxon>Fungi</taxon>
        <taxon>Dikarya</taxon>
        <taxon>Basidiomycota</taxon>
        <taxon>Agaricomycotina</taxon>
        <taxon>Agaricomycetes</taxon>
        <taxon>Polyporales</taxon>
        <taxon>Polyporaceae</taxon>
        <taxon>Dichomitus</taxon>
    </lineage>
</organism>
<gene>
    <name evidence="2" type="ORF">BD311DRAFT_752730</name>
</gene>